<evidence type="ECO:0008006" key="5">
    <source>
        <dbReference type="Google" id="ProtNLM"/>
    </source>
</evidence>
<dbReference type="EMBL" id="CM026429">
    <property type="protein sequence ID" value="KAG0565461.1"/>
    <property type="molecule type" value="Genomic_DNA"/>
</dbReference>
<keyword evidence="4" id="KW-1185">Reference proteome</keyword>
<dbReference type="Pfam" id="PF25334">
    <property type="entry name" value="C2_GRDP"/>
    <property type="match status" value="1"/>
</dbReference>
<dbReference type="Pfam" id="PF25335">
    <property type="entry name" value="GRDP_C"/>
    <property type="match status" value="1"/>
</dbReference>
<feature type="domain" description="GRDP C2" evidence="1">
    <location>
        <begin position="336"/>
        <end position="464"/>
    </location>
</feature>
<gene>
    <name evidence="3" type="ORF">KC19_8G192000</name>
</gene>
<dbReference type="InterPro" id="IPR009836">
    <property type="entry name" value="GRDP-like"/>
</dbReference>
<dbReference type="SUPFAM" id="SSF49562">
    <property type="entry name" value="C2 domain (Calcium/lipid-binding domain, CaLB)"/>
    <property type="match status" value="1"/>
</dbReference>
<evidence type="ECO:0000259" key="1">
    <source>
        <dbReference type="Pfam" id="PF25334"/>
    </source>
</evidence>
<sequence length="764" mass="86192">MNEAQGQAWLDAQALPITVDLVAAANEELLMLEEVDRLQCLYEGPVVVRAIERYERCWLPLLAKEGVGSQDQLIPLIPPLDCAWIWHVHRLNPIRYAKDCKELYGRILDAPIINPLDKESAIKRTKDLWSTLYVDESYNIEFGLTDEKSSHEQEIGAISSGLKQLEIPSDLRKITYDLEAAVSRQKTFFYQVSQPFVRTESYLKSAEQRYKGFLYLFTLNKGLFLVPTYDVDIMWHAHQLSPAAYNRDCLAILKRVLNHDDTDSDRGPGQKLNTGFKDTCELWEEIFGTMYPKAGCMWRGDLPVPVEPPTVDKNASFDNTSVSLSVQEQHTYLSQRQTVQVCLALLGAKDVPIKKAGPTLFVRAKLLQKCPSFKLDTYEVPTYSDTVWRQIYTLKFDSSTEGLLLQLRSTSSGIFSTGSKLLGEVALTWKTLLSSPTLSVKEWFSLRKGKSLVSSALHVSASITPPVAAPYLLRTLKTGQDRVLKDGSNYEFRNVFDHVDQERLMVCIQHGNGDPPKVGPFSTQEVQVLQSAQKEWRFSKNEMNPGTLLARAQPLVKSDPGYPDASNVRQWQLFDNDIQLTIRRKPEDNQWHLRPELRLEGNVGYPVALVSGRRLDYQVNGASPEEEAGFVTLVRYTPDTPSGKATALFNTSSGAMEVKPEESVPLVVLLSTVISISLVEMLGKSRPQISKTGRNKARASGNEWGAVIFERQANEKSDIARKMALYNSLNYHYWWDMPFVFWCASFYNNASLLSDTTANQYAGL</sequence>
<dbReference type="InterPro" id="IPR057518">
    <property type="entry name" value="GRDP_C"/>
</dbReference>
<evidence type="ECO:0000313" key="4">
    <source>
        <dbReference type="Proteomes" id="UP000822688"/>
    </source>
</evidence>
<reference evidence="3" key="1">
    <citation type="submission" date="2020-06" db="EMBL/GenBank/DDBJ databases">
        <title>WGS assembly of Ceratodon purpureus strain R40.</title>
        <authorList>
            <person name="Carey S.B."/>
            <person name="Jenkins J."/>
            <person name="Shu S."/>
            <person name="Lovell J.T."/>
            <person name="Sreedasyam A."/>
            <person name="Maumus F."/>
            <person name="Tiley G.P."/>
            <person name="Fernandez-Pozo N."/>
            <person name="Barry K."/>
            <person name="Chen C."/>
            <person name="Wang M."/>
            <person name="Lipzen A."/>
            <person name="Daum C."/>
            <person name="Saski C.A."/>
            <person name="Payton A.C."/>
            <person name="Mcbreen J.C."/>
            <person name="Conrad R.E."/>
            <person name="Kollar L.M."/>
            <person name="Olsson S."/>
            <person name="Huttunen S."/>
            <person name="Landis J.B."/>
            <person name="Wickett N.J."/>
            <person name="Johnson M.G."/>
            <person name="Rensing S.A."/>
            <person name="Grimwood J."/>
            <person name="Schmutz J."/>
            <person name="Mcdaniel S.F."/>
        </authorList>
    </citation>
    <scope>NUCLEOTIDE SEQUENCE</scope>
    <source>
        <strain evidence="3">R40</strain>
    </source>
</reference>
<protein>
    <recommendedName>
        <fullName evidence="5">Glycine-rich domain-containing protein 1</fullName>
    </recommendedName>
</protein>
<comment type="caution">
    <text evidence="3">The sequence shown here is derived from an EMBL/GenBank/DDBJ whole genome shotgun (WGS) entry which is preliminary data.</text>
</comment>
<dbReference type="AlphaFoldDB" id="A0A8T0H036"/>
<dbReference type="Proteomes" id="UP000822688">
    <property type="component" value="Chromosome 8"/>
</dbReference>
<dbReference type="Pfam" id="PF07173">
    <property type="entry name" value="GRDP-like"/>
    <property type="match status" value="1"/>
</dbReference>
<dbReference type="PANTHER" id="PTHR34365:SF7">
    <property type="entry name" value="GLYCINE-RICH DOMAIN-CONTAINING PROTEIN 1"/>
    <property type="match status" value="1"/>
</dbReference>
<dbReference type="PANTHER" id="PTHR34365">
    <property type="entry name" value="ENOLASE (DUF1399)"/>
    <property type="match status" value="1"/>
</dbReference>
<feature type="domain" description="GRPD C-terminal" evidence="2">
    <location>
        <begin position="495"/>
        <end position="658"/>
    </location>
</feature>
<name>A0A8T0H036_CERPU</name>
<organism evidence="3 4">
    <name type="scientific">Ceratodon purpureus</name>
    <name type="common">Fire moss</name>
    <name type="synonym">Dicranum purpureum</name>
    <dbReference type="NCBI Taxonomy" id="3225"/>
    <lineage>
        <taxon>Eukaryota</taxon>
        <taxon>Viridiplantae</taxon>
        <taxon>Streptophyta</taxon>
        <taxon>Embryophyta</taxon>
        <taxon>Bryophyta</taxon>
        <taxon>Bryophytina</taxon>
        <taxon>Bryopsida</taxon>
        <taxon>Dicranidae</taxon>
        <taxon>Pseudoditrichales</taxon>
        <taxon>Ditrichaceae</taxon>
        <taxon>Ceratodon</taxon>
    </lineage>
</organism>
<accession>A0A8T0H036</accession>
<evidence type="ECO:0000259" key="2">
    <source>
        <dbReference type="Pfam" id="PF25335"/>
    </source>
</evidence>
<dbReference type="InterPro" id="IPR057458">
    <property type="entry name" value="GRDP_C2"/>
</dbReference>
<dbReference type="InterPro" id="IPR035892">
    <property type="entry name" value="C2_domain_sf"/>
</dbReference>
<evidence type="ECO:0000313" key="3">
    <source>
        <dbReference type="EMBL" id="KAG0565461.1"/>
    </source>
</evidence>
<proteinExistence type="predicted"/>